<gene>
    <name evidence="3" type="ORF">C1871_08240</name>
    <name evidence="2" type="ORF">C1875_06785</name>
</gene>
<feature type="compositionally biased region" description="Basic and acidic residues" evidence="1">
    <location>
        <begin position="380"/>
        <end position="392"/>
    </location>
</feature>
<dbReference type="RefSeq" id="WP_009306279.1">
    <property type="nucleotide sequence ID" value="NZ_AP031442.1"/>
</dbReference>
<proteinExistence type="predicted"/>
<dbReference type="InterPro" id="IPR009078">
    <property type="entry name" value="Ferritin-like_SF"/>
</dbReference>
<evidence type="ECO:0000313" key="3">
    <source>
        <dbReference type="EMBL" id="RDB85479.1"/>
    </source>
</evidence>
<dbReference type="Proteomes" id="UP000253857">
    <property type="component" value="Unassembled WGS sequence"/>
</dbReference>
<dbReference type="AlphaFoldDB" id="A0A369MG86"/>
<dbReference type="SUPFAM" id="SSF47240">
    <property type="entry name" value="Ferritin-like"/>
    <property type="match status" value="2"/>
</dbReference>
<accession>A0A369MG86</accession>
<protein>
    <recommendedName>
        <fullName evidence="6">Ferritin-like domain-containing protein</fullName>
    </recommendedName>
</protein>
<dbReference type="EMBL" id="PPTY01000011">
    <property type="protein sequence ID" value="RDB85479.1"/>
    <property type="molecule type" value="Genomic_DNA"/>
</dbReference>
<comment type="caution">
    <text evidence="2">The sequence shown here is derived from an EMBL/GenBank/DDBJ whole genome shotgun (WGS) entry which is preliminary data.</text>
</comment>
<sequence length="440" mass="51231">MNPFDQKPTKSLEDMMLDWKDLSPRPYKKLETDPYTKARIILMNGIEVEAVMFGHNFNRNCEDNDLRRDLALMRRIEAGQQKHVNWLSPSDETPLETTIGYEQLAVDLTAWLAMHEPDAYAKSCMDFALLEDFDHLYRYANLLKVDEDLPAHELVLDTIEITPGRPTVAHHRHPFDSVRAPRNAKTADIRTILGALILTAGEQQTMNFYMNLGNTQPEGVARDLYLEIGMVEEEHVTHYGALLDPSATWLQNLLLREYMETYLYYSFYETEVDPYVKKIWEQHFEQEVGHLHKAADLLYKHENMEWQSLIPDGEFPELLDFHPTKDYVREVLDEQATLTAKEEGFVELDELPGDYRFFGWNDQVNGRIQNVPSHRVIREAQKKDGEDYRIEDQPSPVRALRNRKEDNTKLGRVQGSEHDSSRAPAREKLEEVVEREEVLA</sequence>
<evidence type="ECO:0008006" key="6">
    <source>
        <dbReference type="Google" id="ProtNLM"/>
    </source>
</evidence>
<evidence type="ECO:0000256" key="1">
    <source>
        <dbReference type="SAM" id="MobiDB-lite"/>
    </source>
</evidence>
<evidence type="ECO:0000313" key="5">
    <source>
        <dbReference type="Proteomes" id="UP000253970"/>
    </source>
</evidence>
<feature type="region of interest" description="Disordered" evidence="1">
    <location>
        <begin position="380"/>
        <end position="440"/>
    </location>
</feature>
<reference evidence="4 5" key="1">
    <citation type="journal article" date="2018" name="Elife">
        <title>Discovery and characterization of a prevalent human gut bacterial enzyme sufficient for the inactivation of a family of plant toxins.</title>
        <authorList>
            <person name="Koppel N."/>
            <person name="Bisanz J.E."/>
            <person name="Pandelia M.E."/>
            <person name="Turnbaugh P.J."/>
            <person name="Balskus E.P."/>
        </authorList>
    </citation>
    <scope>NUCLEOTIDE SEQUENCE [LARGE SCALE GENOMIC DNA]</scope>
    <source>
        <strain evidence="3 4">FAA1-1-60AUCSF</strain>
        <strain evidence="2 5">W1 BHI 6</strain>
    </source>
</reference>
<evidence type="ECO:0000313" key="2">
    <source>
        <dbReference type="EMBL" id="RDB70900.1"/>
    </source>
</evidence>
<dbReference type="Proteomes" id="UP000253970">
    <property type="component" value="Unassembled WGS sequence"/>
</dbReference>
<evidence type="ECO:0000313" key="4">
    <source>
        <dbReference type="Proteomes" id="UP000253857"/>
    </source>
</evidence>
<name>A0A369MG86_EGGLN</name>
<feature type="compositionally biased region" description="Basic and acidic residues" evidence="1">
    <location>
        <begin position="402"/>
        <end position="440"/>
    </location>
</feature>
<organism evidence="2 5">
    <name type="scientific">Eggerthella lenta</name>
    <name type="common">Eubacterium lentum</name>
    <dbReference type="NCBI Taxonomy" id="84112"/>
    <lineage>
        <taxon>Bacteria</taxon>
        <taxon>Bacillati</taxon>
        <taxon>Actinomycetota</taxon>
        <taxon>Coriobacteriia</taxon>
        <taxon>Eggerthellales</taxon>
        <taxon>Eggerthellaceae</taxon>
        <taxon>Eggerthella</taxon>
    </lineage>
</organism>
<dbReference type="EMBL" id="PPTU01000008">
    <property type="protein sequence ID" value="RDB70900.1"/>
    <property type="molecule type" value="Genomic_DNA"/>
</dbReference>